<dbReference type="GeneID" id="19327182"/>
<reference evidence="3" key="1">
    <citation type="journal article" date="2013" name="Genome Announc.">
        <title>Draft genome sequence of the ascomycete Phaeoacremonium aleophilum strain UCR-PA7, a causal agent of the esca disease complex in grapevines.</title>
        <authorList>
            <person name="Blanco-Ulate B."/>
            <person name="Rolshausen P."/>
            <person name="Cantu D."/>
        </authorList>
    </citation>
    <scope>NUCLEOTIDE SEQUENCE [LARGE SCALE GENOMIC DNA]</scope>
    <source>
        <strain evidence="3">UCR-PA7</strain>
    </source>
</reference>
<dbReference type="InterPro" id="IPR013096">
    <property type="entry name" value="Cupin_2"/>
</dbReference>
<keyword evidence="3" id="KW-1185">Reference proteome</keyword>
<organism evidence="2 3">
    <name type="scientific">Phaeoacremonium minimum (strain UCR-PA7)</name>
    <name type="common">Esca disease fungus</name>
    <name type="synonym">Togninia minima</name>
    <dbReference type="NCBI Taxonomy" id="1286976"/>
    <lineage>
        <taxon>Eukaryota</taxon>
        <taxon>Fungi</taxon>
        <taxon>Dikarya</taxon>
        <taxon>Ascomycota</taxon>
        <taxon>Pezizomycotina</taxon>
        <taxon>Sordariomycetes</taxon>
        <taxon>Sordariomycetidae</taxon>
        <taxon>Togniniales</taxon>
        <taxon>Togniniaceae</taxon>
        <taxon>Phaeoacremonium</taxon>
    </lineage>
</organism>
<evidence type="ECO:0000259" key="1">
    <source>
        <dbReference type="Pfam" id="PF07883"/>
    </source>
</evidence>
<evidence type="ECO:0000313" key="3">
    <source>
        <dbReference type="Proteomes" id="UP000014074"/>
    </source>
</evidence>
<dbReference type="KEGG" id="tmn:UCRPA7_6518"/>
<accession>R8BFB0</accession>
<proteinExistence type="predicted"/>
<dbReference type="AlphaFoldDB" id="R8BFB0"/>
<dbReference type="SUPFAM" id="SSF51182">
    <property type="entry name" value="RmlC-like cupins"/>
    <property type="match status" value="1"/>
</dbReference>
<dbReference type="InterPro" id="IPR047142">
    <property type="entry name" value="OryJ/VirC-like"/>
</dbReference>
<sequence length="185" mass="20236">MAGQAPGLTPPNRFITDHDEKGQAVFSTTIPEPLPATDPGNGDKFYLGYTTSQYPVEMSRGADISVYSRYLEKNPGVVVPGGTVLRIVDLRPGGESPMHRTVSLDYGVVLEGEIELVLDSGEIRLMRRGDVSIQRGTMHAWRNKSQTEWARMLYVLQEAQPLEVGGKKLGEDYGKGMEGVKPSGN</sequence>
<dbReference type="eggNOG" id="ENOG502S90D">
    <property type="taxonomic scope" value="Eukaryota"/>
</dbReference>
<feature type="domain" description="Cupin type-2" evidence="1">
    <location>
        <begin position="87"/>
        <end position="154"/>
    </location>
</feature>
<dbReference type="OrthoDB" id="5840532at2759"/>
<dbReference type="PANTHER" id="PTHR36156:SF3">
    <property type="entry name" value="CUPIN 2 CONSERVED BARREL DOMAIN-CONTAINING PROTEIN"/>
    <property type="match status" value="1"/>
</dbReference>
<dbReference type="Gene3D" id="2.60.120.10">
    <property type="entry name" value="Jelly Rolls"/>
    <property type="match status" value="1"/>
</dbReference>
<protein>
    <submittedName>
        <fullName evidence="2">Putative cupin domain protein</fullName>
    </submittedName>
</protein>
<evidence type="ECO:0000313" key="2">
    <source>
        <dbReference type="EMBL" id="EON97979.1"/>
    </source>
</evidence>
<name>R8BFB0_PHAM7</name>
<dbReference type="Proteomes" id="UP000014074">
    <property type="component" value="Unassembled WGS sequence"/>
</dbReference>
<gene>
    <name evidence="2" type="ORF">UCRPA7_6518</name>
</gene>
<dbReference type="Pfam" id="PF07883">
    <property type="entry name" value="Cupin_2"/>
    <property type="match status" value="1"/>
</dbReference>
<dbReference type="EMBL" id="KB933247">
    <property type="protein sequence ID" value="EON97979.1"/>
    <property type="molecule type" value="Genomic_DNA"/>
</dbReference>
<dbReference type="HOGENOM" id="CLU_096188_0_1_1"/>
<dbReference type="PANTHER" id="PTHR36156">
    <property type="entry name" value="SLR2101 PROTEIN"/>
    <property type="match status" value="1"/>
</dbReference>
<dbReference type="InterPro" id="IPR014710">
    <property type="entry name" value="RmlC-like_jellyroll"/>
</dbReference>
<dbReference type="InterPro" id="IPR011051">
    <property type="entry name" value="RmlC_Cupin_sf"/>
</dbReference>
<dbReference type="RefSeq" id="XP_007917246.1">
    <property type="nucleotide sequence ID" value="XM_007919055.1"/>
</dbReference>
<dbReference type="CDD" id="cd02231">
    <property type="entry name" value="cupin_BLL6423-like"/>
    <property type="match status" value="1"/>
</dbReference>